<comment type="similarity">
    <text evidence="2 12">Belongs to the amiloride-sensitive sodium channel (TC 1.A.6) family.</text>
</comment>
<evidence type="ECO:0000256" key="13">
    <source>
        <dbReference type="SAM" id="Phobius"/>
    </source>
</evidence>
<keyword evidence="6 13" id="KW-1133">Transmembrane helix</keyword>
<keyword evidence="8 12" id="KW-0406">Ion transport</keyword>
<evidence type="ECO:0000256" key="5">
    <source>
        <dbReference type="ARBA" id="ARBA00022692"/>
    </source>
</evidence>
<keyword evidence="15" id="KW-1185">Reference proteome</keyword>
<evidence type="ECO:0000256" key="6">
    <source>
        <dbReference type="ARBA" id="ARBA00022989"/>
    </source>
</evidence>
<reference evidence="14" key="1">
    <citation type="submission" date="2022-01" db="EMBL/GenBank/DDBJ databases">
        <authorList>
            <person name="King R."/>
        </authorList>
    </citation>
    <scope>NUCLEOTIDE SEQUENCE</scope>
</reference>
<evidence type="ECO:0000256" key="8">
    <source>
        <dbReference type="ARBA" id="ARBA00023065"/>
    </source>
</evidence>
<evidence type="ECO:0000256" key="9">
    <source>
        <dbReference type="ARBA" id="ARBA00023136"/>
    </source>
</evidence>
<dbReference type="PANTHER" id="PTHR11690:SF288">
    <property type="entry name" value="AMILORIDE-SENSITIVE NA+ CHANNEL-RELATED"/>
    <property type="match status" value="1"/>
</dbReference>
<gene>
    <name evidence="14" type="ORF">CHIRRI_LOCUS7497</name>
</gene>
<dbReference type="OrthoDB" id="6021021at2759"/>
<dbReference type="EMBL" id="OU895878">
    <property type="protein sequence ID" value="CAG9804614.1"/>
    <property type="molecule type" value="Genomic_DNA"/>
</dbReference>
<evidence type="ECO:0000256" key="12">
    <source>
        <dbReference type="RuleBase" id="RU000679"/>
    </source>
</evidence>
<keyword evidence="11 12" id="KW-0407">Ion channel</keyword>
<protein>
    <submittedName>
        <fullName evidence="14">Uncharacterized protein</fullName>
    </submittedName>
</protein>
<keyword evidence="4 12" id="KW-0894">Sodium channel</keyword>
<proteinExistence type="inferred from homology"/>
<organism evidence="14 15">
    <name type="scientific">Chironomus riparius</name>
    <dbReference type="NCBI Taxonomy" id="315576"/>
    <lineage>
        <taxon>Eukaryota</taxon>
        <taxon>Metazoa</taxon>
        <taxon>Ecdysozoa</taxon>
        <taxon>Arthropoda</taxon>
        <taxon>Hexapoda</taxon>
        <taxon>Insecta</taxon>
        <taxon>Pterygota</taxon>
        <taxon>Neoptera</taxon>
        <taxon>Endopterygota</taxon>
        <taxon>Diptera</taxon>
        <taxon>Nematocera</taxon>
        <taxon>Chironomoidea</taxon>
        <taxon>Chironomidae</taxon>
        <taxon>Chironominae</taxon>
        <taxon>Chironomus</taxon>
    </lineage>
</organism>
<keyword evidence="3 12" id="KW-0813">Transport</keyword>
<evidence type="ECO:0000256" key="10">
    <source>
        <dbReference type="ARBA" id="ARBA00023201"/>
    </source>
</evidence>
<dbReference type="InterPro" id="IPR001873">
    <property type="entry name" value="ENaC"/>
</dbReference>
<keyword evidence="9 13" id="KW-0472">Membrane</keyword>
<dbReference type="Pfam" id="PF00858">
    <property type="entry name" value="ASC"/>
    <property type="match status" value="2"/>
</dbReference>
<accession>A0A9N9WUJ4</accession>
<evidence type="ECO:0000256" key="4">
    <source>
        <dbReference type="ARBA" id="ARBA00022461"/>
    </source>
</evidence>
<dbReference type="GO" id="GO:0015280">
    <property type="term" value="F:ligand-gated sodium channel activity"/>
    <property type="evidence" value="ECO:0007669"/>
    <property type="project" value="TreeGrafter"/>
</dbReference>
<keyword evidence="5 12" id="KW-0812">Transmembrane</keyword>
<evidence type="ECO:0000313" key="15">
    <source>
        <dbReference type="Proteomes" id="UP001153620"/>
    </source>
</evidence>
<comment type="subcellular location">
    <subcellularLocation>
        <location evidence="1">Membrane</location>
        <topology evidence="1">Multi-pass membrane protein</topology>
    </subcellularLocation>
</comment>
<evidence type="ECO:0000256" key="7">
    <source>
        <dbReference type="ARBA" id="ARBA00023053"/>
    </source>
</evidence>
<evidence type="ECO:0000313" key="14">
    <source>
        <dbReference type="EMBL" id="CAG9804614.1"/>
    </source>
</evidence>
<reference evidence="14" key="2">
    <citation type="submission" date="2022-10" db="EMBL/GenBank/DDBJ databases">
        <authorList>
            <consortium name="ENA_rothamsted_submissions"/>
            <consortium name="culmorum"/>
            <person name="King R."/>
        </authorList>
    </citation>
    <scope>NUCLEOTIDE SEQUENCE</scope>
</reference>
<name>A0A9N9WUJ4_9DIPT</name>
<dbReference type="PANTHER" id="PTHR11690">
    <property type="entry name" value="AMILORIDE-SENSITIVE SODIUM CHANNEL-RELATED"/>
    <property type="match status" value="1"/>
</dbReference>
<sequence length="899" mass="103923">MNISSGKLLEALTIHGIRHIFTRSGSKFTRIFWSVAVLLSIIGFCFNNYMLYMKLSEKPDINVRIKQKFISKIPFPAITLCTPVVAKNNVISLYNLSKHIRFKPNDPLNLTIQEQNYLASNIQACIPSFSFLTKRHTQNRTSDNIVKLLNESFLMINETLLNCGYKEIYGDCTTLLNRVITDKGFCYTFNLMGFNTIFNDKIISEDFDSYKRLKIPKSLDVFNLLSSEDVDDTLETFKWSLDKGYDKHHEADSVPVKAEKRKTFSVNLVIREPDISNICIMTGRVFSFYIHLPNEIMLPSHQDYIVEFKKKADVLLTAKSYTTNEGMRKFPPRSRGCYFEGEKLLKYFKAYTKAHCEFECMTNYTLKECGCVKFSMPRSPSTPVCTIEKADCYVDAMDKWPDHEKFHDRFEATCGCLKTCNDIKYDVKFEKASAADNVLLLVLDQFIHKKMKASSKLIENISIHGIGYIFVRHASKYTRVFWSLVVLASIGGLLFNNYLLYQKLNEIPDINVRTAQVFSSKIPFPAITVCTPLFAKNHLGHFYNTSALLRGMTKVKLNLPIDEQNYLASNIHACSPDLSMSLKFHVENRTENNIIKLLNESSLTLSEAIINCGFKGFVTDCTFIFNRVLTDRGFCYTFNQQSFNTIFNEEVISEDFHSYKRSNIRKSMYVANPLIKEKLDDTNEVFKWSLDNGYQKDHEDDSVPVTANKGKYFAFNPYLNESDTKNVCMNIGNIFSFYIHLPNEIMLPMHQEHYVEFKKKRDIILAAKSYKVDEGMRKFPPQTRGCYFEGEKKLKYFKTYTKGLCEYECMTNYTFKECGCVKFSMPRTSSTPVCSVDNAECYFYSMFKWPDYKKSKDMYEATCGCLKSCSDVKYEVKYDKISSSENVMLIYNVYNLSQA</sequence>
<feature type="transmembrane region" description="Helical" evidence="13">
    <location>
        <begin position="31"/>
        <end position="52"/>
    </location>
</feature>
<dbReference type="AlphaFoldDB" id="A0A9N9WUJ4"/>
<keyword evidence="10 12" id="KW-0739">Sodium transport</keyword>
<evidence type="ECO:0000256" key="3">
    <source>
        <dbReference type="ARBA" id="ARBA00022448"/>
    </source>
</evidence>
<dbReference type="Gene3D" id="1.10.287.820">
    <property type="entry name" value="Acid-sensing ion channel domain"/>
    <property type="match status" value="2"/>
</dbReference>
<keyword evidence="7" id="KW-0915">Sodium</keyword>
<evidence type="ECO:0000256" key="11">
    <source>
        <dbReference type="ARBA" id="ARBA00023303"/>
    </source>
</evidence>
<evidence type="ECO:0000256" key="2">
    <source>
        <dbReference type="ARBA" id="ARBA00007193"/>
    </source>
</evidence>
<dbReference type="GO" id="GO:0005886">
    <property type="term" value="C:plasma membrane"/>
    <property type="evidence" value="ECO:0007669"/>
    <property type="project" value="TreeGrafter"/>
</dbReference>
<dbReference type="Proteomes" id="UP001153620">
    <property type="component" value="Chromosome 2"/>
</dbReference>
<evidence type="ECO:0000256" key="1">
    <source>
        <dbReference type="ARBA" id="ARBA00004141"/>
    </source>
</evidence>